<evidence type="ECO:0000256" key="10">
    <source>
        <dbReference type="PROSITE-ProRule" id="PRU00409"/>
    </source>
</evidence>
<dbReference type="PANTHER" id="PTHR23132:SF23">
    <property type="entry name" value="D-ALANINE--D-ALANINE LIGASE B"/>
    <property type="match status" value="1"/>
</dbReference>
<dbReference type="InterPro" id="IPR000291">
    <property type="entry name" value="D-Ala_lig_Van_CS"/>
</dbReference>
<dbReference type="GO" id="GO:0071555">
    <property type="term" value="P:cell wall organization"/>
    <property type="evidence" value="ECO:0007669"/>
    <property type="project" value="UniProtKB-KW"/>
</dbReference>
<dbReference type="PROSITE" id="PS00844">
    <property type="entry name" value="DALA_DALA_LIGASE_2"/>
    <property type="match status" value="1"/>
</dbReference>
<dbReference type="GO" id="GO:0046872">
    <property type="term" value="F:metal ion binding"/>
    <property type="evidence" value="ECO:0007669"/>
    <property type="project" value="InterPro"/>
</dbReference>
<dbReference type="EMBL" id="MFLP01000009">
    <property type="protein sequence ID" value="OGG71211.1"/>
    <property type="molecule type" value="Genomic_DNA"/>
</dbReference>
<dbReference type="SMART" id="SM01209">
    <property type="entry name" value="GARS_A"/>
    <property type="match status" value="1"/>
</dbReference>
<dbReference type="GO" id="GO:0009252">
    <property type="term" value="P:peptidoglycan biosynthetic process"/>
    <property type="evidence" value="ECO:0007669"/>
    <property type="project" value="UniProtKB-KW"/>
</dbReference>
<proteinExistence type="inferred from homology"/>
<dbReference type="GO" id="GO:0005524">
    <property type="term" value="F:ATP binding"/>
    <property type="evidence" value="ECO:0007669"/>
    <property type="project" value="UniProtKB-UniRule"/>
</dbReference>
<comment type="similarity">
    <text evidence="2">Belongs to the D-alanine--D-alanine ligase family.</text>
</comment>
<evidence type="ECO:0000259" key="11">
    <source>
        <dbReference type="PROSITE" id="PS50975"/>
    </source>
</evidence>
<dbReference type="SUPFAM" id="SSF56059">
    <property type="entry name" value="Glutathione synthetase ATP-binding domain-like"/>
    <property type="match status" value="1"/>
</dbReference>
<organism evidence="12 13">
    <name type="scientific">Candidatus Kaiserbacteria bacterium RIFCSPHIGHO2_12_FULL_53_13</name>
    <dbReference type="NCBI Taxonomy" id="1798502"/>
    <lineage>
        <taxon>Bacteria</taxon>
        <taxon>Candidatus Kaiseribacteriota</taxon>
    </lineage>
</organism>
<dbReference type="AlphaFoldDB" id="A0A1F6EC38"/>
<dbReference type="InterPro" id="IPR011095">
    <property type="entry name" value="Dala_Dala_lig_C"/>
</dbReference>
<keyword evidence="6 10" id="KW-0067">ATP-binding</keyword>
<dbReference type="PROSITE" id="PS50975">
    <property type="entry name" value="ATP_GRASP"/>
    <property type="match status" value="1"/>
</dbReference>
<keyword evidence="3" id="KW-0963">Cytoplasm</keyword>
<dbReference type="GO" id="GO:0005737">
    <property type="term" value="C:cytoplasm"/>
    <property type="evidence" value="ECO:0007669"/>
    <property type="project" value="UniProtKB-SubCell"/>
</dbReference>
<comment type="subcellular location">
    <subcellularLocation>
        <location evidence="1">Cytoplasm</location>
    </subcellularLocation>
</comment>
<dbReference type="Gene3D" id="3.30.470.20">
    <property type="entry name" value="ATP-grasp fold, B domain"/>
    <property type="match status" value="1"/>
</dbReference>
<reference evidence="12 13" key="1">
    <citation type="journal article" date="2016" name="Nat. Commun.">
        <title>Thousands of microbial genomes shed light on interconnected biogeochemical processes in an aquifer system.</title>
        <authorList>
            <person name="Anantharaman K."/>
            <person name="Brown C.T."/>
            <person name="Hug L.A."/>
            <person name="Sharon I."/>
            <person name="Castelle C.J."/>
            <person name="Probst A.J."/>
            <person name="Thomas B.C."/>
            <person name="Singh A."/>
            <person name="Wilkins M.J."/>
            <person name="Karaoz U."/>
            <person name="Brodie E.L."/>
            <person name="Williams K.H."/>
            <person name="Hubbard S.S."/>
            <person name="Banfield J.F."/>
        </authorList>
    </citation>
    <scope>NUCLEOTIDE SEQUENCE [LARGE SCALE GENOMIC DNA]</scope>
</reference>
<dbReference type="Pfam" id="PF07478">
    <property type="entry name" value="Dala_Dala_lig_C"/>
    <property type="match status" value="1"/>
</dbReference>
<evidence type="ECO:0000256" key="1">
    <source>
        <dbReference type="ARBA" id="ARBA00004496"/>
    </source>
</evidence>
<comment type="caution">
    <text evidence="12">The sequence shown here is derived from an EMBL/GenBank/DDBJ whole genome shotgun (WGS) entry which is preliminary data.</text>
</comment>
<evidence type="ECO:0000256" key="9">
    <source>
        <dbReference type="ARBA" id="ARBA00023316"/>
    </source>
</evidence>
<dbReference type="Gene3D" id="3.30.1490.20">
    <property type="entry name" value="ATP-grasp fold, A domain"/>
    <property type="match status" value="1"/>
</dbReference>
<gene>
    <name evidence="12" type="ORF">A3F27_00225</name>
</gene>
<dbReference type="GO" id="GO:0008716">
    <property type="term" value="F:D-alanine-D-alanine ligase activity"/>
    <property type="evidence" value="ECO:0007669"/>
    <property type="project" value="InterPro"/>
</dbReference>
<accession>A0A1F6EC38</accession>
<evidence type="ECO:0000256" key="4">
    <source>
        <dbReference type="ARBA" id="ARBA00022598"/>
    </source>
</evidence>
<dbReference type="InterPro" id="IPR016185">
    <property type="entry name" value="PreATP-grasp_dom_sf"/>
</dbReference>
<evidence type="ECO:0000256" key="3">
    <source>
        <dbReference type="ARBA" id="ARBA00022490"/>
    </source>
</evidence>
<evidence type="ECO:0000256" key="5">
    <source>
        <dbReference type="ARBA" id="ARBA00022741"/>
    </source>
</evidence>
<evidence type="ECO:0000256" key="7">
    <source>
        <dbReference type="ARBA" id="ARBA00022960"/>
    </source>
</evidence>
<dbReference type="InterPro" id="IPR013815">
    <property type="entry name" value="ATP_grasp_subdomain_1"/>
</dbReference>
<evidence type="ECO:0000313" key="13">
    <source>
        <dbReference type="Proteomes" id="UP000176689"/>
    </source>
</evidence>
<keyword evidence="8" id="KW-0573">Peptidoglycan synthesis</keyword>
<evidence type="ECO:0000313" key="12">
    <source>
        <dbReference type="EMBL" id="OGG71211.1"/>
    </source>
</evidence>
<dbReference type="Proteomes" id="UP000176689">
    <property type="component" value="Unassembled WGS sequence"/>
</dbReference>
<sequence length="324" mass="34854">MARTIVGILRGGPSSEYSLSLKTGAAMQAALGEEHYETRDIFIDKHGVWHLRGIPAEPPRALSQIDIVLNGLHGGIGEDGTVHRVLERAGIAYAGSRARGASLSLNKIRAREILQKAGVRMPRGMSFTLGNKISTADMTRSVFSQFGPPYIVKPANEGAGHGLRLAAHVGELPDVIADILDEYGAALVEEYLAGEEASVGIIEDFRGEGLYAFPPVHVILPNDARFFHPEAHEQALARHECPSNFTHSEKRAIADLARAAHTALGLSHFSRSDIILTRHGPYLLEVNSLPGLYVGASFPPMLDAVGSSVREFLEHGIGLARIGV</sequence>
<evidence type="ECO:0000256" key="6">
    <source>
        <dbReference type="ARBA" id="ARBA00022840"/>
    </source>
</evidence>
<keyword evidence="5 10" id="KW-0547">Nucleotide-binding</keyword>
<keyword evidence="7" id="KW-0133">Cell shape</keyword>
<dbReference type="PANTHER" id="PTHR23132">
    <property type="entry name" value="D-ALANINE--D-ALANINE LIGASE"/>
    <property type="match status" value="1"/>
</dbReference>
<keyword evidence="9" id="KW-0961">Cell wall biogenesis/degradation</keyword>
<feature type="domain" description="ATP-grasp" evidence="11">
    <location>
        <begin position="111"/>
        <end position="318"/>
    </location>
</feature>
<dbReference type="SUPFAM" id="SSF52440">
    <property type="entry name" value="PreATP-grasp domain"/>
    <property type="match status" value="1"/>
</dbReference>
<keyword evidence="4" id="KW-0436">Ligase</keyword>
<evidence type="ECO:0000256" key="8">
    <source>
        <dbReference type="ARBA" id="ARBA00022984"/>
    </source>
</evidence>
<evidence type="ECO:0000256" key="2">
    <source>
        <dbReference type="ARBA" id="ARBA00010871"/>
    </source>
</evidence>
<protein>
    <recommendedName>
        <fullName evidence="11">ATP-grasp domain-containing protein</fullName>
    </recommendedName>
</protein>
<dbReference type="InterPro" id="IPR011761">
    <property type="entry name" value="ATP-grasp"/>
</dbReference>
<name>A0A1F6EC38_9BACT</name>
<dbReference type="Gene3D" id="3.40.50.20">
    <property type="match status" value="2"/>
</dbReference>
<dbReference type="GO" id="GO:0008360">
    <property type="term" value="P:regulation of cell shape"/>
    <property type="evidence" value="ECO:0007669"/>
    <property type="project" value="UniProtKB-KW"/>
</dbReference>